<reference evidence="3 4" key="1">
    <citation type="submission" date="2020-02" db="EMBL/GenBank/DDBJ databases">
        <title>The whole genome sequence of CPCC 205119.</title>
        <authorList>
            <person name="Jiang Z."/>
        </authorList>
    </citation>
    <scope>NUCLEOTIDE SEQUENCE [LARGE SCALE GENOMIC DNA]</scope>
    <source>
        <strain evidence="3 4">CPCC 205119</strain>
    </source>
</reference>
<dbReference type="PANTHER" id="PTHR40763">
    <property type="entry name" value="MEMBRANE PROTEIN-RELATED"/>
    <property type="match status" value="1"/>
</dbReference>
<evidence type="ECO:0000259" key="2">
    <source>
        <dbReference type="Pfam" id="PF08044"/>
    </source>
</evidence>
<protein>
    <submittedName>
        <fullName evidence="3">DUF1707 domain-containing protein</fullName>
    </submittedName>
</protein>
<keyword evidence="1" id="KW-0472">Membrane</keyword>
<dbReference type="RefSeq" id="WP_152731548.1">
    <property type="nucleotide sequence ID" value="NZ_JAABOZ010000008.1"/>
</dbReference>
<keyword evidence="4" id="KW-1185">Reference proteome</keyword>
<sequence>MTQPDLRAADTDRARVAGELGRSQAAGRLTVAEYDERLTRAYAARTLGELAGLTADLPADRPAPAPGPAAVAGCGAGQLTNAWRGWLTVALIVLAVWAMSSLGTRDLQPFWPGWVIGPWGAALLARTLTGGHGGRLRHRARTAG</sequence>
<organism evidence="3 4">
    <name type="scientific">Goekera deserti</name>
    <dbReference type="NCBI Taxonomy" id="2497753"/>
    <lineage>
        <taxon>Bacteria</taxon>
        <taxon>Bacillati</taxon>
        <taxon>Actinomycetota</taxon>
        <taxon>Actinomycetes</taxon>
        <taxon>Geodermatophilales</taxon>
        <taxon>Geodermatophilaceae</taxon>
        <taxon>Goekera</taxon>
    </lineage>
</organism>
<comment type="caution">
    <text evidence="3">The sequence shown here is derived from an EMBL/GenBank/DDBJ whole genome shotgun (WGS) entry which is preliminary data.</text>
</comment>
<dbReference type="PANTHER" id="PTHR40763:SF4">
    <property type="entry name" value="DUF1707 DOMAIN-CONTAINING PROTEIN"/>
    <property type="match status" value="1"/>
</dbReference>
<proteinExistence type="predicted"/>
<evidence type="ECO:0000256" key="1">
    <source>
        <dbReference type="SAM" id="Phobius"/>
    </source>
</evidence>
<evidence type="ECO:0000313" key="4">
    <source>
        <dbReference type="Proteomes" id="UP000470470"/>
    </source>
</evidence>
<feature type="transmembrane region" description="Helical" evidence="1">
    <location>
        <begin position="110"/>
        <end position="129"/>
    </location>
</feature>
<keyword evidence="1" id="KW-0812">Transmembrane</keyword>
<feature type="domain" description="DUF1707" evidence="2">
    <location>
        <begin position="6"/>
        <end position="58"/>
    </location>
</feature>
<dbReference type="InterPro" id="IPR012551">
    <property type="entry name" value="DUF1707_SHOCT-like"/>
</dbReference>
<dbReference type="Pfam" id="PF08044">
    <property type="entry name" value="DUF1707"/>
    <property type="match status" value="1"/>
</dbReference>
<dbReference type="AlphaFoldDB" id="A0A7K3WIB4"/>
<keyword evidence="1" id="KW-1133">Transmembrane helix</keyword>
<dbReference type="EMBL" id="JAAGWK010000021">
    <property type="protein sequence ID" value="NEL55243.1"/>
    <property type="molecule type" value="Genomic_DNA"/>
</dbReference>
<evidence type="ECO:0000313" key="3">
    <source>
        <dbReference type="EMBL" id="NEL55243.1"/>
    </source>
</evidence>
<name>A0A7K3WIB4_9ACTN</name>
<feature type="transmembrane region" description="Helical" evidence="1">
    <location>
        <begin position="85"/>
        <end position="104"/>
    </location>
</feature>
<dbReference type="Proteomes" id="UP000470470">
    <property type="component" value="Unassembled WGS sequence"/>
</dbReference>
<accession>A0A7K3WIB4</accession>
<gene>
    <name evidence="3" type="ORF">G1H19_14695</name>
</gene>